<dbReference type="RefSeq" id="WP_131123361.1">
    <property type="nucleotide sequence ID" value="NZ_SIXH01000093.1"/>
</dbReference>
<feature type="transmembrane region" description="Helical" evidence="1">
    <location>
        <begin position="65"/>
        <end position="85"/>
    </location>
</feature>
<sequence length="504" mass="52460">MTTAAPTAPVPGLPATLRAEFATWRRSAVAYLPLGGLAFGLVSSAVFVSAGSGRSWQDVLGYQNLWAMFVGPMLTVLLVATAARIDRGARGGGTRYRPVRPAYRQLSRFTVLAVRSLLLNVLGAGTPLLVLGALSSAQRVPADRALEAVLVPWISQLGMLALILWLARQTSWRVALAVGLVWTVLGVVNAESTAWAALPFTWLDRGALPVIGTHANGVALEAHSALISASPWPPALLGALLAVPFLLLPRLRRPGTRTVEHRTAPSPTASAQGATAILGTVTEPAPHLEPGGPRVVAAVLGMLRGTALTWLCPGSVGLIALWLSWHAPDASVQLFTLLVLPIGTLVLGLVVWSAAGQGWRAVASRATGTRGPALVLTGAAVAVTVAVSLVTALLYLTAGVPAGHAWLLALTGAVVGAMLTTFTLWLAIRTSQAVAVVVGIIGILFGVLVGGTAMQQNLWALIPYSWANYLDLHRISVTLPVSLVATALCTFGITHATRKAAENS</sequence>
<evidence type="ECO:0000313" key="2">
    <source>
        <dbReference type="EMBL" id="TBO59199.1"/>
    </source>
</evidence>
<dbReference type="AlphaFoldDB" id="A0A4Q9HXA9"/>
<name>A0A4Q9HXA9_STRKA</name>
<feature type="transmembrane region" description="Helical" evidence="1">
    <location>
        <begin position="150"/>
        <end position="167"/>
    </location>
</feature>
<feature type="transmembrane region" description="Helical" evidence="1">
    <location>
        <begin position="433"/>
        <end position="455"/>
    </location>
</feature>
<dbReference type="CDD" id="cd21807">
    <property type="entry name" value="ABC-2_lan_permease_MutE_EpiE-like"/>
    <property type="match status" value="1"/>
</dbReference>
<keyword evidence="1" id="KW-1133">Transmembrane helix</keyword>
<feature type="transmembrane region" description="Helical" evidence="1">
    <location>
        <begin position="106"/>
        <end position="130"/>
    </location>
</feature>
<feature type="transmembrane region" description="Helical" evidence="1">
    <location>
        <begin position="307"/>
        <end position="325"/>
    </location>
</feature>
<dbReference type="Proteomes" id="UP000292452">
    <property type="component" value="Unassembled WGS sequence"/>
</dbReference>
<dbReference type="InterPro" id="IPR021205">
    <property type="entry name" value="Lanti_perm_SpaE/MutE/EpiE-like"/>
</dbReference>
<feature type="transmembrane region" description="Helical" evidence="1">
    <location>
        <begin position="373"/>
        <end position="398"/>
    </location>
</feature>
<proteinExistence type="predicted"/>
<gene>
    <name evidence="2" type="ORF">EYS09_13440</name>
</gene>
<feature type="transmembrane region" description="Helical" evidence="1">
    <location>
        <begin position="174"/>
        <end position="198"/>
    </location>
</feature>
<feature type="transmembrane region" description="Helical" evidence="1">
    <location>
        <begin position="28"/>
        <end position="53"/>
    </location>
</feature>
<feature type="transmembrane region" description="Helical" evidence="1">
    <location>
        <begin position="231"/>
        <end position="248"/>
    </location>
</feature>
<reference evidence="2 3" key="1">
    <citation type="submission" date="2019-02" db="EMBL/GenBank/DDBJ databases">
        <title>Draft Genome Sequence of Streptomyces sp. AM-2504, identified by 16S rRNA comparative analysis as a Streptomyces Kasugaensis strain.</title>
        <authorList>
            <person name="Napolioni V."/>
            <person name="Giuliodori A.M."/>
            <person name="Spurio R."/>
            <person name="Fabbretti A."/>
        </authorList>
    </citation>
    <scope>NUCLEOTIDE SEQUENCE [LARGE SCALE GENOMIC DNA]</scope>
    <source>
        <strain evidence="2 3">AM-2504</strain>
    </source>
</reference>
<dbReference type="EMBL" id="SIXH01000093">
    <property type="protein sequence ID" value="TBO59199.1"/>
    <property type="molecule type" value="Genomic_DNA"/>
</dbReference>
<keyword evidence="1" id="KW-0812">Transmembrane</keyword>
<feature type="transmembrane region" description="Helical" evidence="1">
    <location>
        <begin position="475"/>
        <end position="494"/>
    </location>
</feature>
<feature type="transmembrane region" description="Helical" evidence="1">
    <location>
        <begin position="404"/>
        <end position="426"/>
    </location>
</feature>
<feature type="transmembrane region" description="Helical" evidence="1">
    <location>
        <begin position="331"/>
        <end position="352"/>
    </location>
</feature>
<evidence type="ECO:0000313" key="3">
    <source>
        <dbReference type="Proteomes" id="UP000292452"/>
    </source>
</evidence>
<evidence type="ECO:0008006" key="4">
    <source>
        <dbReference type="Google" id="ProtNLM"/>
    </source>
</evidence>
<comment type="caution">
    <text evidence="2">The sequence shown here is derived from an EMBL/GenBank/DDBJ whole genome shotgun (WGS) entry which is preliminary data.</text>
</comment>
<accession>A0A4Q9HXA9</accession>
<keyword evidence="1" id="KW-0472">Membrane</keyword>
<protein>
    <recommendedName>
        <fullName evidence="4">ABC transporter permease</fullName>
    </recommendedName>
</protein>
<organism evidence="2 3">
    <name type="scientific">Streptomyces kasugaensis</name>
    <dbReference type="NCBI Taxonomy" id="1946"/>
    <lineage>
        <taxon>Bacteria</taxon>
        <taxon>Bacillati</taxon>
        <taxon>Actinomycetota</taxon>
        <taxon>Actinomycetes</taxon>
        <taxon>Kitasatosporales</taxon>
        <taxon>Streptomycetaceae</taxon>
        <taxon>Streptomyces</taxon>
    </lineage>
</organism>
<evidence type="ECO:0000256" key="1">
    <source>
        <dbReference type="SAM" id="Phobius"/>
    </source>
</evidence>
<keyword evidence="3" id="KW-1185">Reference proteome</keyword>